<dbReference type="Gene3D" id="3.30.360.110">
    <property type="entry name" value="S-adenosylmethionine decarboxylase domain"/>
    <property type="match status" value="1"/>
</dbReference>
<dbReference type="InterPro" id="IPR003826">
    <property type="entry name" value="AdoMetDC_fam_prok"/>
</dbReference>
<dbReference type="Pfam" id="PF02675">
    <property type="entry name" value="AdoMet_dc"/>
    <property type="match status" value="1"/>
</dbReference>
<dbReference type="RefSeq" id="WP_280731486.1">
    <property type="nucleotide sequence ID" value="NZ_CP120367.1"/>
</dbReference>
<evidence type="ECO:0000256" key="7">
    <source>
        <dbReference type="ARBA" id="ARBA00023145"/>
    </source>
</evidence>
<dbReference type="Proteomes" id="UP001235547">
    <property type="component" value="Chromosome 2"/>
</dbReference>
<keyword evidence="2" id="KW-0949">S-adenosyl-L-methionine</keyword>
<evidence type="ECO:0000256" key="5">
    <source>
        <dbReference type="ARBA" id="ARBA00023066"/>
    </source>
</evidence>
<dbReference type="Gene3D" id="3.30.160.750">
    <property type="match status" value="1"/>
</dbReference>
<dbReference type="GO" id="GO:0004014">
    <property type="term" value="F:adenosylmethionine decarboxylase activity"/>
    <property type="evidence" value="ECO:0007669"/>
    <property type="project" value="UniProtKB-EC"/>
</dbReference>
<evidence type="ECO:0000256" key="6">
    <source>
        <dbReference type="ARBA" id="ARBA00023115"/>
    </source>
</evidence>
<dbReference type="EC" id="4.1.1.50" evidence="11"/>
<keyword evidence="4" id="KW-0068">Autocatalytic cleavage</keyword>
<keyword evidence="7" id="KW-0865">Zymogen</keyword>
<proteinExistence type="predicted"/>
<comment type="cofactor">
    <cofactor evidence="1">
        <name>pyruvate</name>
        <dbReference type="ChEBI" id="CHEBI:15361"/>
    </cofactor>
</comment>
<evidence type="ECO:0000256" key="9">
    <source>
        <dbReference type="ARBA" id="ARBA00023270"/>
    </source>
</evidence>
<evidence type="ECO:0000313" key="11">
    <source>
        <dbReference type="EMBL" id="WEX80767.1"/>
    </source>
</evidence>
<keyword evidence="6" id="KW-0620">Polyamine biosynthesis</keyword>
<name>A0ABY8CRG7_9HYPH</name>
<dbReference type="SUPFAM" id="SSF56276">
    <property type="entry name" value="S-adenosylmethionine decarboxylase"/>
    <property type="match status" value="1"/>
</dbReference>
<keyword evidence="9" id="KW-0704">Schiff base</keyword>
<protein>
    <submittedName>
        <fullName evidence="11">Adenosylmethionine decarboxylase</fullName>
        <ecNumber evidence="11">4.1.1.50</ecNumber>
    </submittedName>
</protein>
<keyword evidence="12" id="KW-1185">Reference proteome</keyword>
<keyword evidence="3" id="KW-0210">Decarboxylase</keyword>
<dbReference type="PANTHER" id="PTHR33866:SF2">
    <property type="entry name" value="S-ADENOSYLMETHIONINE DECARBOXYLASE PROENZYME"/>
    <property type="match status" value="1"/>
</dbReference>
<evidence type="ECO:0000256" key="10">
    <source>
        <dbReference type="ARBA" id="ARBA00023317"/>
    </source>
</evidence>
<evidence type="ECO:0000256" key="2">
    <source>
        <dbReference type="ARBA" id="ARBA00022691"/>
    </source>
</evidence>
<reference evidence="11 12" key="1">
    <citation type="submission" date="2023-03" db="EMBL/GenBank/DDBJ databases">
        <authorList>
            <person name="Kaur S."/>
            <person name="Espinosa-Saiz D."/>
            <person name="Velazquez E."/>
            <person name="Menendez E."/>
            <person name="diCenzo G.C."/>
        </authorList>
    </citation>
    <scope>NUCLEOTIDE SEQUENCE [LARGE SCALE GENOMIC DNA]</scope>
    <source>
        <strain evidence="11 12">LMG 27395</strain>
    </source>
</reference>
<keyword evidence="8 11" id="KW-0456">Lyase</keyword>
<keyword evidence="10" id="KW-0670">Pyruvate</keyword>
<dbReference type="InterPro" id="IPR017716">
    <property type="entry name" value="S-AdoMet_deCOase_pro-enz"/>
</dbReference>
<evidence type="ECO:0000256" key="4">
    <source>
        <dbReference type="ARBA" id="ARBA00022813"/>
    </source>
</evidence>
<evidence type="ECO:0000256" key="3">
    <source>
        <dbReference type="ARBA" id="ARBA00022793"/>
    </source>
</evidence>
<evidence type="ECO:0000256" key="1">
    <source>
        <dbReference type="ARBA" id="ARBA00001928"/>
    </source>
</evidence>
<dbReference type="EMBL" id="CP120370">
    <property type="protein sequence ID" value="WEX80767.1"/>
    <property type="molecule type" value="Genomic_DNA"/>
</dbReference>
<dbReference type="InterPro" id="IPR042284">
    <property type="entry name" value="AdoMetDC_N"/>
</dbReference>
<dbReference type="PANTHER" id="PTHR33866">
    <property type="entry name" value="S-ADENOSYLMETHIONINE DECARBOXYLASE PROENZYME"/>
    <property type="match status" value="1"/>
</dbReference>
<sequence>MSKLGTHIVADLYGASRLDDEDFIEGVLESCAKAAGAKVLLKNTHLFTPENGVSSLIVLMESHVSIHTWPEKGTAAFDAFMCGAAQPRLCIPVLKQAFSPFHMHVQELPRCPPQRTVPNETGWEFA</sequence>
<evidence type="ECO:0000313" key="12">
    <source>
        <dbReference type="Proteomes" id="UP001235547"/>
    </source>
</evidence>
<evidence type="ECO:0000256" key="8">
    <source>
        <dbReference type="ARBA" id="ARBA00023239"/>
    </source>
</evidence>
<gene>
    <name evidence="11" type="primary">speD</name>
    <name evidence="11" type="ORF">PYH38_000048</name>
</gene>
<organism evidence="11 12">
    <name type="scientific">Sinorhizobium numidicum</name>
    <dbReference type="NCBI Taxonomy" id="680248"/>
    <lineage>
        <taxon>Bacteria</taxon>
        <taxon>Pseudomonadati</taxon>
        <taxon>Pseudomonadota</taxon>
        <taxon>Alphaproteobacteria</taxon>
        <taxon>Hyphomicrobiales</taxon>
        <taxon>Rhizobiaceae</taxon>
        <taxon>Sinorhizobium/Ensifer group</taxon>
        <taxon>Sinorhizobium</taxon>
    </lineage>
</organism>
<keyword evidence="5" id="KW-0745">Spermidine biosynthesis</keyword>
<dbReference type="InterPro" id="IPR042286">
    <property type="entry name" value="AdoMetDC_C"/>
</dbReference>
<dbReference type="NCBIfam" id="TIGR03330">
    <property type="entry name" value="SAM_DCase_Bsu"/>
    <property type="match status" value="1"/>
</dbReference>
<accession>A0ABY8CRG7</accession>
<dbReference type="InterPro" id="IPR016067">
    <property type="entry name" value="S-AdoMet_deCO2ase_core"/>
</dbReference>